<evidence type="ECO:0000313" key="7">
    <source>
        <dbReference type="EMBL" id="MXY95710.1"/>
    </source>
</evidence>
<dbReference type="PANTHER" id="PTHR43380:SF1">
    <property type="entry name" value="2-OXOISOVALERATE DEHYDROGENASE SUBUNIT ALPHA, MITOCHONDRIAL"/>
    <property type="match status" value="1"/>
</dbReference>
<sequence length="322" mass="35030">MSALTNEQKLEIFYWMVLARTFDEGMVSLWKQGRGLGGTFSQRGHEAVSVGSAYALAPEDIIAPMHRDIGAYFLRGLTPRRVFGNLLGKETGVSGGRDANIHGMGDLSLGIVGYISHIPMSMPITLGVAMSLKLRNEAKVAMTYVGDGGSTAGLWHETLNMAALYNAPYVLIVENNQYAYSTHVSDQMPIENIADRASGYDIPGTIVDGNDVEAVYGATCEAVERARQGGGPSLIEAKTMRMLGHAIHDGAEYVPKELLAKWEKKDPVARYQARLLAEMVADEEELNEIRQRAAVEIEDAIDFAEASPHPDPDSVEEGIYAP</sequence>
<dbReference type="InterPro" id="IPR029061">
    <property type="entry name" value="THDP-binding"/>
</dbReference>
<organism evidence="7">
    <name type="scientific">Caldilineaceae bacterium SB0664_bin_27</name>
    <dbReference type="NCBI Taxonomy" id="2605260"/>
    <lineage>
        <taxon>Bacteria</taxon>
        <taxon>Bacillati</taxon>
        <taxon>Chloroflexota</taxon>
        <taxon>Caldilineae</taxon>
        <taxon>Caldilineales</taxon>
        <taxon>Caldilineaceae</taxon>
    </lineage>
</organism>
<dbReference type="AlphaFoldDB" id="A0A6B0YXB2"/>
<comment type="caution">
    <text evidence="7">The sequence shown here is derived from an EMBL/GenBank/DDBJ whole genome shotgun (WGS) entry which is preliminary data.</text>
</comment>
<dbReference type="PANTHER" id="PTHR43380">
    <property type="entry name" value="2-OXOISOVALERATE DEHYDROGENASE SUBUNIT ALPHA, MITOCHONDRIAL"/>
    <property type="match status" value="1"/>
</dbReference>
<gene>
    <name evidence="7" type="ORF">F4Y42_19910</name>
</gene>
<protein>
    <recommendedName>
        <fullName evidence="4">2-oxoisovalerate dehydrogenase subunit alpha</fullName>
        <ecNumber evidence="4">1.2.4.4</ecNumber>
    </recommendedName>
    <alternativeName>
        <fullName evidence="4">Branched-chain alpha-keto acid dehydrogenase E1 component alpha chain</fullName>
    </alternativeName>
</protein>
<evidence type="ECO:0000256" key="1">
    <source>
        <dbReference type="ARBA" id="ARBA00001964"/>
    </source>
</evidence>
<evidence type="ECO:0000256" key="4">
    <source>
        <dbReference type="RuleBase" id="RU365014"/>
    </source>
</evidence>
<comment type="similarity">
    <text evidence="4">Belongs to the BCKDHA family.</text>
</comment>
<evidence type="ECO:0000256" key="2">
    <source>
        <dbReference type="ARBA" id="ARBA00023002"/>
    </source>
</evidence>
<feature type="domain" description="Dehydrogenase E1 component" evidence="6">
    <location>
        <begin position="16"/>
        <end position="312"/>
    </location>
</feature>
<dbReference type="Pfam" id="PF00676">
    <property type="entry name" value="E1_dh"/>
    <property type="match status" value="1"/>
</dbReference>
<dbReference type="GO" id="GO:0009083">
    <property type="term" value="P:branched-chain amino acid catabolic process"/>
    <property type="evidence" value="ECO:0007669"/>
    <property type="project" value="TreeGrafter"/>
</dbReference>
<dbReference type="InterPro" id="IPR050771">
    <property type="entry name" value="Alpha-ketoacid_DH_E1_comp"/>
</dbReference>
<accession>A0A6B0YXB2</accession>
<dbReference type="GO" id="GO:0003863">
    <property type="term" value="F:branched-chain 2-oxo acid dehydrogenase activity"/>
    <property type="evidence" value="ECO:0007669"/>
    <property type="project" value="UniProtKB-EC"/>
</dbReference>
<keyword evidence="2 4" id="KW-0560">Oxidoreductase</keyword>
<comment type="catalytic activity">
    <reaction evidence="4">
        <text>N(6)-[(R)-lipoyl]-L-lysyl-[protein] + 3-methyl-2-oxobutanoate + H(+) = N(6)-[(R)-S(8)-2-methylpropanoyldihydrolipoyl]-L-lysyl-[protein] + CO2</text>
        <dbReference type="Rhea" id="RHEA:13457"/>
        <dbReference type="Rhea" id="RHEA-COMP:10474"/>
        <dbReference type="Rhea" id="RHEA-COMP:10497"/>
        <dbReference type="ChEBI" id="CHEBI:11851"/>
        <dbReference type="ChEBI" id="CHEBI:15378"/>
        <dbReference type="ChEBI" id="CHEBI:16526"/>
        <dbReference type="ChEBI" id="CHEBI:83099"/>
        <dbReference type="ChEBI" id="CHEBI:83142"/>
        <dbReference type="EC" id="1.2.4.4"/>
    </reaction>
</comment>
<dbReference type="CDD" id="cd02000">
    <property type="entry name" value="TPP_E1_PDC_ADC_BCADC"/>
    <property type="match status" value="1"/>
</dbReference>
<dbReference type="Gene3D" id="3.40.50.970">
    <property type="match status" value="1"/>
</dbReference>
<dbReference type="EMBL" id="VXRG01000168">
    <property type="protein sequence ID" value="MXY95710.1"/>
    <property type="molecule type" value="Genomic_DNA"/>
</dbReference>
<keyword evidence="3 4" id="KW-0786">Thiamine pyrophosphate</keyword>
<comment type="function">
    <text evidence="4">The branched-chain alpha-keto dehydrogenase complex catalyzes the overall conversion of alpha-keto acids to acyl-CoA and CO(2). It contains multiple copies of three enzymatic components: branched-chain alpha-keto acid decarboxylase (E1), lipoamide acyltransferase (E2) and lipoamide dehydrogenase (E3).</text>
</comment>
<name>A0A6B0YXB2_9CHLR</name>
<feature type="region of interest" description="Disordered" evidence="5">
    <location>
        <begin position="302"/>
        <end position="322"/>
    </location>
</feature>
<comment type="cofactor">
    <cofactor evidence="1 4">
        <name>thiamine diphosphate</name>
        <dbReference type="ChEBI" id="CHEBI:58937"/>
    </cofactor>
</comment>
<evidence type="ECO:0000256" key="3">
    <source>
        <dbReference type="ARBA" id="ARBA00023052"/>
    </source>
</evidence>
<evidence type="ECO:0000259" key="6">
    <source>
        <dbReference type="Pfam" id="PF00676"/>
    </source>
</evidence>
<dbReference type="SUPFAM" id="SSF52518">
    <property type="entry name" value="Thiamin diphosphate-binding fold (THDP-binding)"/>
    <property type="match status" value="1"/>
</dbReference>
<proteinExistence type="inferred from homology"/>
<dbReference type="EC" id="1.2.4.4" evidence="4"/>
<dbReference type="InterPro" id="IPR001017">
    <property type="entry name" value="DH_E1"/>
</dbReference>
<reference evidence="7" key="1">
    <citation type="submission" date="2019-09" db="EMBL/GenBank/DDBJ databases">
        <title>Characterisation of the sponge microbiome using genome-centric metagenomics.</title>
        <authorList>
            <person name="Engelberts J.P."/>
            <person name="Robbins S.J."/>
            <person name="De Goeij J.M."/>
            <person name="Aranda M."/>
            <person name="Bell S.C."/>
            <person name="Webster N.S."/>
        </authorList>
    </citation>
    <scope>NUCLEOTIDE SEQUENCE</scope>
    <source>
        <strain evidence="7">SB0664_bin_27</strain>
    </source>
</reference>
<evidence type="ECO:0000256" key="5">
    <source>
        <dbReference type="SAM" id="MobiDB-lite"/>
    </source>
</evidence>